<protein>
    <submittedName>
        <fullName evidence="2">Putative cobalt transporter CbtA</fullName>
    </submittedName>
</protein>
<dbReference type="Pfam" id="PF09490">
    <property type="entry name" value="CbtA"/>
    <property type="match status" value="1"/>
</dbReference>
<reference evidence="2 3" key="1">
    <citation type="submission" date="2019-03" db="EMBL/GenBank/DDBJ databases">
        <title>Genomic Encyclopedia of Type Strains, Phase IV (KMG-IV): sequencing the most valuable type-strain genomes for metagenomic binning, comparative biology and taxonomic classification.</title>
        <authorList>
            <person name="Goeker M."/>
        </authorList>
    </citation>
    <scope>NUCLEOTIDE SEQUENCE [LARGE SCALE GENOMIC DNA]</scope>
    <source>
        <strain evidence="2 3">DSM 25059</strain>
    </source>
</reference>
<feature type="transmembrane region" description="Helical" evidence="1">
    <location>
        <begin position="98"/>
        <end position="116"/>
    </location>
</feature>
<dbReference type="EMBL" id="SNWD01000020">
    <property type="protein sequence ID" value="TDN78083.1"/>
    <property type="molecule type" value="Genomic_DNA"/>
</dbReference>
<keyword evidence="1" id="KW-1133">Transmembrane helix</keyword>
<feature type="transmembrane region" description="Helical" evidence="1">
    <location>
        <begin position="62"/>
        <end position="86"/>
    </location>
</feature>
<feature type="transmembrane region" description="Helical" evidence="1">
    <location>
        <begin position="169"/>
        <end position="190"/>
    </location>
</feature>
<evidence type="ECO:0000256" key="1">
    <source>
        <dbReference type="SAM" id="Phobius"/>
    </source>
</evidence>
<accession>A0A4R6FAL1</accession>
<sequence length="242" mass="25926">MMRMLLWRGMLAGLVGAFVAATFALLFAEPNIEAAIALEAHSAMHAAAGHEEIVSRGVQKTWGLYTALGLYGTALGGMLAILFAAMYGRVARCGPRSLALLLALAAFVIVVLVPGLKYPPTPPAVGLHDTLRLRTAAYFAMLALSIASATAALWSYHRLGARYSGPDRLMMAAGLYVALVALGQLLLPVIDEVTAEFPASLLWQFRLTSIGTQAVFWLVSGDLFGRTVERLIRDQAVQRARG</sequence>
<name>A0A4R6FAL1_9SPHN</name>
<feature type="transmembrane region" description="Helical" evidence="1">
    <location>
        <begin position="136"/>
        <end position="157"/>
    </location>
</feature>
<proteinExistence type="predicted"/>
<dbReference type="OrthoDB" id="6851830at2"/>
<organism evidence="2 3">
    <name type="scientific">Stakelama pacifica</name>
    <dbReference type="NCBI Taxonomy" id="517720"/>
    <lineage>
        <taxon>Bacteria</taxon>
        <taxon>Pseudomonadati</taxon>
        <taxon>Pseudomonadota</taxon>
        <taxon>Alphaproteobacteria</taxon>
        <taxon>Sphingomonadales</taxon>
        <taxon>Sphingomonadaceae</taxon>
        <taxon>Stakelama</taxon>
    </lineage>
</organism>
<keyword evidence="1" id="KW-0472">Membrane</keyword>
<dbReference type="InterPro" id="IPR012666">
    <property type="entry name" value="CbtA_put"/>
</dbReference>
<comment type="caution">
    <text evidence="2">The sequence shown here is derived from an EMBL/GenBank/DDBJ whole genome shotgun (WGS) entry which is preliminary data.</text>
</comment>
<dbReference type="Proteomes" id="UP000295493">
    <property type="component" value="Unassembled WGS sequence"/>
</dbReference>
<gene>
    <name evidence="2" type="ORF">EV664_12018</name>
</gene>
<keyword evidence="3" id="KW-1185">Reference proteome</keyword>
<evidence type="ECO:0000313" key="2">
    <source>
        <dbReference type="EMBL" id="TDN78083.1"/>
    </source>
</evidence>
<feature type="transmembrane region" description="Helical" evidence="1">
    <location>
        <begin position="202"/>
        <end position="224"/>
    </location>
</feature>
<dbReference type="RefSeq" id="WP_133497091.1">
    <property type="nucleotide sequence ID" value="NZ_BMLU01000021.1"/>
</dbReference>
<evidence type="ECO:0000313" key="3">
    <source>
        <dbReference type="Proteomes" id="UP000295493"/>
    </source>
</evidence>
<keyword evidence="1" id="KW-0812">Transmembrane</keyword>
<dbReference type="AlphaFoldDB" id="A0A4R6FAL1"/>